<evidence type="ECO:0000313" key="2">
    <source>
        <dbReference type="EMBL" id="ACK53139.1"/>
    </source>
</evidence>
<dbReference type="KEGG" id="tmz:Tmz1t_0354"/>
<dbReference type="CDD" id="cd07177">
    <property type="entry name" value="terB_like"/>
    <property type="match status" value="1"/>
</dbReference>
<dbReference type="InterPro" id="IPR007791">
    <property type="entry name" value="DjlA_N"/>
</dbReference>
<evidence type="ECO:0000313" key="3">
    <source>
        <dbReference type="Proteomes" id="UP000002186"/>
    </source>
</evidence>
<feature type="domain" description="Co-chaperone DjlA N-terminal" evidence="1">
    <location>
        <begin position="139"/>
        <end position="246"/>
    </location>
</feature>
<dbReference type="AlphaFoldDB" id="C4ZIK2"/>
<dbReference type="Gene3D" id="1.10.3680.10">
    <property type="entry name" value="TerB-like"/>
    <property type="match status" value="1"/>
</dbReference>
<dbReference type="SUPFAM" id="SSF158682">
    <property type="entry name" value="TerB-like"/>
    <property type="match status" value="1"/>
</dbReference>
<dbReference type="RefSeq" id="WP_012584401.1">
    <property type="nucleotide sequence ID" value="NC_011662.2"/>
</dbReference>
<proteinExistence type="predicted"/>
<keyword evidence="3" id="KW-1185">Reference proteome</keyword>
<dbReference type="OrthoDB" id="8881374at2"/>
<dbReference type="InterPro" id="IPR029024">
    <property type="entry name" value="TerB-like"/>
</dbReference>
<dbReference type="HOGENOM" id="CLU_068018_0_0_4"/>
<protein>
    <recommendedName>
        <fullName evidence="1">Co-chaperone DjlA N-terminal domain-containing protein</fullName>
    </recommendedName>
</protein>
<organism evidence="2 3">
    <name type="scientific">Thauera aminoaromatica</name>
    <dbReference type="NCBI Taxonomy" id="164330"/>
    <lineage>
        <taxon>Bacteria</taxon>
        <taxon>Pseudomonadati</taxon>
        <taxon>Pseudomonadota</taxon>
        <taxon>Betaproteobacteria</taxon>
        <taxon>Rhodocyclales</taxon>
        <taxon>Zoogloeaceae</taxon>
        <taxon>Thauera</taxon>
    </lineage>
</organism>
<dbReference type="STRING" id="85643.Tmz1t_0354"/>
<evidence type="ECO:0000259" key="1">
    <source>
        <dbReference type="Pfam" id="PF05099"/>
    </source>
</evidence>
<dbReference type="eggNOG" id="COG4103">
    <property type="taxonomic scope" value="Bacteria"/>
</dbReference>
<dbReference type="Pfam" id="PF05099">
    <property type="entry name" value="TerB"/>
    <property type="match status" value="1"/>
</dbReference>
<name>C4ZIK2_THASP</name>
<gene>
    <name evidence="2" type="ordered locus">Tmz1t_0354</name>
</gene>
<accession>C4ZIK2</accession>
<dbReference type="Proteomes" id="UP000002186">
    <property type="component" value="Chromosome"/>
</dbReference>
<sequence length="331" mass="35614">MKDNQTDWFAGVDEVVSEPLKFKLQLAIGEDAYTSLRVRKAVFEAWDVFGAATSAAAIAKSSAVASALFPSSGVLSAIGIGTATTPVGWVVGAAVVAGGAWIGITRYVREHADARVKTVPEFINTPLDIIGLALFDLMAPLVLKVAHVDGEIDQAEAQAIERWFVREWGYDPSFVQKGLAFFDSRLDEVRIADIATALARYKRESPDCNYRVMTREVVRFLREVIEADGVIDEREEMAVERIAHIFEDEGRVHLGRSAKELGRKLSDSAETAGGAVAEGATWALNTTVAGASQIGLTASDALTATVRSGVAGVSRLGGLFVRGKRTTDRQD</sequence>
<reference evidence="2 3" key="2">
    <citation type="journal article" date="2012" name="Stand. Genomic Sci.">
        <title>Complete genome sequence of Thauera aminoaromatica strain MZ1T.</title>
        <authorList>
            <person name="Jiang K."/>
            <person name="Sanseverino J."/>
            <person name="Chauhan A."/>
            <person name="Lucas S."/>
            <person name="Copeland A."/>
            <person name="Lapidus A."/>
            <person name="Del Rio T.G."/>
            <person name="Dalin E."/>
            <person name="Tice H."/>
            <person name="Bruce D."/>
            <person name="Goodwin L."/>
            <person name="Pitluck S."/>
            <person name="Sims D."/>
            <person name="Brettin T."/>
            <person name="Detter J.C."/>
            <person name="Han C."/>
            <person name="Chang Y.J."/>
            <person name="Larimer F."/>
            <person name="Land M."/>
            <person name="Hauser L."/>
            <person name="Kyrpides N.C."/>
            <person name="Mikhailova N."/>
            <person name="Moser S."/>
            <person name="Jegier P."/>
            <person name="Close D."/>
            <person name="Debruyn J.M."/>
            <person name="Wang Y."/>
            <person name="Layton A.C."/>
            <person name="Allen M.S."/>
            <person name="Sayler G.S."/>
        </authorList>
    </citation>
    <scope>NUCLEOTIDE SEQUENCE [LARGE SCALE GENOMIC DNA]</scope>
    <source>
        <strain evidence="2 3">MZ1T</strain>
    </source>
</reference>
<reference evidence="3" key="1">
    <citation type="submission" date="2009-05" db="EMBL/GenBank/DDBJ databases">
        <title>Complete sequence of chromosome of Thauera sp. MZ1T.</title>
        <authorList>
            <consortium name="US DOE Joint Genome Institute"/>
            <person name="Lucas S."/>
            <person name="Copeland A."/>
            <person name="Lapidus A."/>
            <person name="Glavina del Rio T."/>
            <person name="Dalin E."/>
            <person name="Tice H."/>
            <person name="Bruce D."/>
            <person name="Goodwin L."/>
            <person name="Pitluck S."/>
            <person name="Sims D."/>
            <person name="Brettin T."/>
            <person name="Detter J.C."/>
            <person name="Han C."/>
            <person name="Larimer F."/>
            <person name="Land M."/>
            <person name="Hauser L."/>
            <person name="Kyrpides N."/>
            <person name="Mikhailova N."/>
            <person name="Sayler G.S."/>
        </authorList>
    </citation>
    <scope>NUCLEOTIDE SEQUENCE [LARGE SCALE GENOMIC DNA]</scope>
    <source>
        <strain evidence="3">MZ1T</strain>
    </source>
</reference>
<dbReference type="EMBL" id="CP001281">
    <property type="protein sequence ID" value="ACK53139.1"/>
    <property type="molecule type" value="Genomic_DNA"/>
</dbReference>